<evidence type="ECO:0000256" key="6">
    <source>
        <dbReference type="ARBA" id="ARBA00022553"/>
    </source>
</evidence>
<reference evidence="10 11" key="1">
    <citation type="submission" date="2017-06" db="EMBL/GenBank/DDBJ databases">
        <title>Ant-infecting Ophiocordyceps genomes reveal a high diversity of potential behavioral manipulation genes and a possible major role for enterotoxins.</title>
        <authorList>
            <person name="De Bekker C."/>
            <person name="Evans H.C."/>
            <person name="Brachmann A."/>
            <person name="Hughes D.P."/>
        </authorList>
    </citation>
    <scope>NUCLEOTIDE SEQUENCE [LARGE SCALE GENOMIC DNA]</scope>
    <source>
        <strain evidence="10 11">1348a</strain>
    </source>
</reference>
<dbReference type="InterPro" id="IPR007504">
    <property type="entry name" value="H/ACA_rnp_Gar1/Naf1"/>
</dbReference>
<feature type="compositionally biased region" description="Acidic residues" evidence="9">
    <location>
        <begin position="344"/>
        <end position="358"/>
    </location>
</feature>
<dbReference type="PANTHER" id="PTHR31633:SF1">
    <property type="entry name" value="H_ACA RIBONUCLEOPROTEIN COMPLEX NON-CORE SUBUNIT NAF1"/>
    <property type="match status" value="1"/>
</dbReference>
<keyword evidence="6" id="KW-0597">Phosphoprotein</keyword>
<dbReference type="AlphaFoldDB" id="A0A2C5XKN5"/>
<feature type="compositionally biased region" description="Polar residues" evidence="9">
    <location>
        <begin position="27"/>
        <end position="43"/>
    </location>
</feature>
<keyword evidence="4" id="KW-0690">Ribosome biogenesis</keyword>
<feature type="region of interest" description="Disordered" evidence="9">
    <location>
        <begin position="25"/>
        <end position="72"/>
    </location>
</feature>
<evidence type="ECO:0000256" key="1">
    <source>
        <dbReference type="ARBA" id="ARBA00004123"/>
    </source>
</evidence>
<dbReference type="Pfam" id="PF04410">
    <property type="entry name" value="Gar1"/>
    <property type="match status" value="1"/>
</dbReference>
<dbReference type="GO" id="GO:0005732">
    <property type="term" value="C:sno(s)RNA-containing ribonucleoprotein complex"/>
    <property type="evidence" value="ECO:0007669"/>
    <property type="project" value="InterPro"/>
</dbReference>
<feature type="compositionally biased region" description="Basic and acidic residues" evidence="9">
    <location>
        <begin position="130"/>
        <end position="139"/>
    </location>
</feature>
<dbReference type="InterPro" id="IPR009000">
    <property type="entry name" value="Transl_B-barrel_sf"/>
</dbReference>
<evidence type="ECO:0000256" key="5">
    <source>
        <dbReference type="ARBA" id="ARBA00022552"/>
    </source>
</evidence>
<dbReference type="InterPro" id="IPR038664">
    <property type="entry name" value="Gar1/Naf1_Cbf5-bd_sf"/>
</dbReference>
<feature type="region of interest" description="Disordered" evidence="9">
    <location>
        <begin position="516"/>
        <end position="615"/>
    </location>
</feature>
<feature type="compositionally biased region" description="Pro residues" evidence="9">
    <location>
        <begin position="539"/>
        <end position="560"/>
    </location>
</feature>
<protein>
    <recommendedName>
        <fullName evidence="3">H/ACA ribonucleoprotein complex non-core subunit NAF1</fullName>
    </recommendedName>
</protein>
<evidence type="ECO:0000256" key="8">
    <source>
        <dbReference type="ARBA" id="ARBA00023242"/>
    </source>
</evidence>
<keyword evidence="7" id="KW-0694">RNA-binding</keyword>
<feature type="region of interest" description="Disordered" evidence="9">
    <location>
        <begin position="332"/>
        <end position="502"/>
    </location>
</feature>
<evidence type="ECO:0000256" key="3">
    <source>
        <dbReference type="ARBA" id="ARBA00021438"/>
    </source>
</evidence>
<dbReference type="InterPro" id="IPR040309">
    <property type="entry name" value="Naf1"/>
</dbReference>
<feature type="compositionally biased region" description="Low complexity" evidence="9">
    <location>
        <begin position="483"/>
        <end position="500"/>
    </location>
</feature>
<dbReference type="Proteomes" id="UP000224854">
    <property type="component" value="Unassembled WGS sequence"/>
</dbReference>
<dbReference type="GO" id="GO:0005634">
    <property type="term" value="C:nucleus"/>
    <property type="evidence" value="ECO:0007669"/>
    <property type="project" value="UniProtKB-SubCell"/>
</dbReference>
<feature type="compositionally biased region" description="Low complexity" evidence="9">
    <location>
        <begin position="459"/>
        <end position="475"/>
    </location>
</feature>
<comment type="similarity">
    <text evidence="2">Belongs to the NAF1 family.</text>
</comment>
<dbReference type="SUPFAM" id="SSF50447">
    <property type="entry name" value="Translation proteins"/>
    <property type="match status" value="1"/>
</dbReference>
<evidence type="ECO:0000256" key="7">
    <source>
        <dbReference type="ARBA" id="ARBA00022884"/>
    </source>
</evidence>
<keyword evidence="8" id="KW-0539">Nucleus</keyword>
<keyword evidence="5" id="KW-0698">rRNA processing</keyword>
<dbReference type="OrthoDB" id="21550at2759"/>
<comment type="caution">
    <text evidence="10">The sequence shown here is derived from an EMBL/GenBank/DDBJ whole genome shotgun (WGS) entry which is preliminary data.</text>
</comment>
<dbReference type="Gene3D" id="2.40.10.230">
    <property type="entry name" value="Probable tRNA pseudouridine synthase domain"/>
    <property type="match status" value="1"/>
</dbReference>
<comment type="subcellular location">
    <subcellularLocation>
        <location evidence="1">Nucleus</location>
    </subcellularLocation>
</comment>
<feature type="compositionally biased region" description="Basic residues" evidence="9">
    <location>
        <begin position="364"/>
        <end position="374"/>
    </location>
</feature>
<keyword evidence="11" id="KW-1185">Reference proteome</keyword>
<feature type="compositionally biased region" description="Basic and acidic residues" evidence="9">
    <location>
        <begin position="44"/>
        <end position="61"/>
    </location>
</feature>
<feature type="compositionally biased region" description="Low complexity" evidence="9">
    <location>
        <begin position="596"/>
        <end position="606"/>
    </location>
</feature>
<evidence type="ECO:0000256" key="4">
    <source>
        <dbReference type="ARBA" id="ARBA00022517"/>
    </source>
</evidence>
<feature type="region of interest" description="Disordered" evidence="9">
    <location>
        <begin position="130"/>
        <end position="166"/>
    </location>
</feature>
<evidence type="ECO:0000256" key="9">
    <source>
        <dbReference type="SAM" id="MobiDB-lite"/>
    </source>
</evidence>
<name>A0A2C5XKN5_9HYPO</name>
<evidence type="ECO:0000256" key="2">
    <source>
        <dbReference type="ARBA" id="ARBA00009801"/>
    </source>
</evidence>
<sequence length="615" mass="65573">MIDHQPPSPASITFALEAALGGLPDAISTQDQAKGLPEQTQESLESHPSGEQETAEHHSEPPSEPQQVSQHMYVEALAPVQHVEPETCCEALESQTVAAVPVAAVPVAADTLSSELVDQADAQPVLQEAMEARSDRGENAEWEIDSSPYESSCDSSSSDSSDSENEGYQLLGLEETARLLMEAEAGSDDETDPSKGGKLPTVRAARVRTKNEVAEAPPPRPDVVITPEMGIEELGVVVHIVEGVVVIKAVTPGEYQVLDTGSVLCTANRTVVGVVAETIGTVIQPMYTVRFAAESSDNDDDLVSALGLQVGTKLFYPVDLASYVFTQPLRNVKGSDASNMHDEEVGDDDLDFSDDEKEAEYKRSVKQQRSKNKSAKPDASRPPHPLRQQTSADAGLNYDDADVKASNDADEDGPYRPLARPPGFGTQSPSADFVEPAPRFGAHRGSQRRDNQRGRGAKGRAVNRGSSSSRNASSNPLPREHVAPSLQSLQHPPQPQHALPNYPFLPAYSAQQAAATPLPQPLPPQLHGASLPNLGDIFIPPPRHPSLPHGAPVPPPPPLLPRQMGWAAPTQTPAPPSNGGTFLNPSLIAALMSQIQAGTGQQWSPQQQPPPGYGR</sequence>
<gene>
    <name evidence="10" type="ORF">CDD82_4368</name>
</gene>
<dbReference type="GO" id="GO:0006364">
    <property type="term" value="P:rRNA processing"/>
    <property type="evidence" value="ECO:0007669"/>
    <property type="project" value="UniProtKB-KW"/>
</dbReference>
<dbReference type="PANTHER" id="PTHR31633">
    <property type="entry name" value="H/ACA RIBONUCLEOPROTEIN COMPLEX NON-CORE SUBUNIT NAF1"/>
    <property type="match status" value="1"/>
</dbReference>
<dbReference type="GO" id="GO:0001522">
    <property type="term" value="P:pseudouridine synthesis"/>
    <property type="evidence" value="ECO:0007669"/>
    <property type="project" value="InterPro"/>
</dbReference>
<dbReference type="GO" id="GO:0000493">
    <property type="term" value="P:box H/ACA snoRNP assembly"/>
    <property type="evidence" value="ECO:0007669"/>
    <property type="project" value="InterPro"/>
</dbReference>
<proteinExistence type="inferred from homology"/>
<dbReference type="GO" id="GO:0003723">
    <property type="term" value="F:RNA binding"/>
    <property type="evidence" value="ECO:0007669"/>
    <property type="project" value="UniProtKB-KW"/>
</dbReference>
<dbReference type="EMBL" id="NJEU01000362">
    <property type="protein sequence ID" value="PHH75619.1"/>
    <property type="molecule type" value="Genomic_DNA"/>
</dbReference>
<evidence type="ECO:0000313" key="11">
    <source>
        <dbReference type="Proteomes" id="UP000224854"/>
    </source>
</evidence>
<accession>A0A2C5XKN5</accession>
<feature type="compositionally biased region" description="Low complexity" evidence="9">
    <location>
        <begin position="145"/>
        <end position="160"/>
    </location>
</feature>
<evidence type="ECO:0000313" key="10">
    <source>
        <dbReference type="EMBL" id="PHH75619.1"/>
    </source>
</evidence>
<organism evidence="10 11">
    <name type="scientific">Ophiocordyceps australis</name>
    <dbReference type="NCBI Taxonomy" id="1399860"/>
    <lineage>
        <taxon>Eukaryota</taxon>
        <taxon>Fungi</taxon>
        <taxon>Dikarya</taxon>
        <taxon>Ascomycota</taxon>
        <taxon>Pezizomycotina</taxon>
        <taxon>Sordariomycetes</taxon>
        <taxon>Hypocreomycetidae</taxon>
        <taxon>Hypocreales</taxon>
        <taxon>Ophiocordycipitaceae</taxon>
        <taxon>Ophiocordyceps</taxon>
    </lineage>
</organism>